<feature type="domain" description="Nudix hydrolase" evidence="8">
    <location>
        <begin position="6"/>
        <end position="186"/>
    </location>
</feature>
<dbReference type="STRING" id="2018661.A0A2A2KDZ3"/>
<comment type="similarity">
    <text evidence="3">Belongs to the Nudix hydrolase family.</text>
</comment>
<evidence type="ECO:0000256" key="4">
    <source>
        <dbReference type="ARBA" id="ARBA00022723"/>
    </source>
</evidence>
<evidence type="ECO:0000313" key="10">
    <source>
        <dbReference type="Proteomes" id="UP000218231"/>
    </source>
</evidence>
<name>A0A2A2KDZ3_9BILA</name>
<keyword evidence="6" id="KW-0460">Magnesium</keyword>
<keyword evidence="10" id="KW-1185">Reference proteome</keyword>
<gene>
    <name evidence="9" type="ORF">WR25_20769</name>
</gene>
<dbReference type="PROSITE" id="PS51462">
    <property type="entry name" value="NUDIX"/>
    <property type="match status" value="1"/>
</dbReference>
<comment type="caution">
    <text evidence="9">The sequence shown here is derived from an EMBL/GenBank/DDBJ whole genome shotgun (WGS) entry which is preliminary data.</text>
</comment>
<dbReference type="GO" id="GO:0005739">
    <property type="term" value="C:mitochondrion"/>
    <property type="evidence" value="ECO:0007669"/>
    <property type="project" value="TreeGrafter"/>
</dbReference>
<comment type="cofactor">
    <cofactor evidence="2">
        <name>Mg(2+)</name>
        <dbReference type="ChEBI" id="CHEBI:18420"/>
    </cofactor>
</comment>
<dbReference type="OrthoDB" id="1695362at2759"/>
<evidence type="ECO:0000256" key="7">
    <source>
        <dbReference type="ARBA" id="ARBA00023211"/>
    </source>
</evidence>
<dbReference type="GO" id="GO:0046872">
    <property type="term" value="F:metal ion binding"/>
    <property type="evidence" value="ECO:0007669"/>
    <property type="project" value="UniProtKB-KW"/>
</dbReference>
<dbReference type="SUPFAM" id="SSF55811">
    <property type="entry name" value="Nudix"/>
    <property type="match status" value="1"/>
</dbReference>
<keyword evidence="4" id="KW-0479">Metal-binding</keyword>
<dbReference type="CDD" id="cd18870">
    <property type="entry name" value="NUDIX_AcylCoAdiphos_Nudt19"/>
    <property type="match status" value="1"/>
</dbReference>
<evidence type="ECO:0000256" key="3">
    <source>
        <dbReference type="ARBA" id="ARBA00005582"/>
    </source>
</evidence>
<reference evidence="9 10" key="1">
    <citation type="journal article" date="2017" name="Curr. Biol.">
        <title>Genome architecture and evolution of a unichromosomal asexual nematode.</title>
        <authorList>
            <person name="Fradin H."/>
            <person name="Zegar C."/>
            <person name="Gutwein M."/>
            <person name="Lucas J."/>
            <person name="Kovtun M."/>
            <person name="Corcoran D."/>
            <person name="Baugh L.R."/>
            <person name="Kiontke K."/>
            <person name="Gunsalus K."/>
            <person name="Fitch D.H."/>
            <person name="Piano F."/>
        </authorList>
    </citation>
    <scope>NUCLEOTIDE SEQUENCE [LARGE SCALE GENOMIC DNA]</scope>
    <source>
        <strain evidence="9">PF1309</strain>
    </source>
</reference>
<evidence type="ECO:0000259" key="8">
    <source>
        <dbReference type="PROSITE" id="PS51462"/>
    </source>
</evidence>
<keyword evidence="5" id="KW-0378">Hydrolase</keyword>
<sequence>MTTVSVWKEAAAVILVSRQSKRILMLRRGSAASFMPNSLVFPGGVVSKADAKSAKLDDRIKICALRELFEEAGLFINSNGKIESANNNEELSRLQDIVKKDPAEFGKLNKSIGGDDFVVWNRWLTPNDSRHPKRFLATFFLLVIDGQPDVRLCDKEMSGFEWVDARSCLQSAFHGEISLPPPQLYELTRISQLPVGILSQMGNSQRVICPQTIVWSDNSHISNILPGDHLYIDGEQCADIQGRTMELASVKVREDLPTHRIQYRRDPLYSHYSIYQHRLQPPYDSLFQRIL</sequence>
<protein>
    <recommendedName>
        <fullName evidence="8">Nudix hydrolase domain-containing protein</fullName>
    </recommendedName>
</protein>
<dbReference type="PANTHER" id="PTHR12318">
    <property type="entry name" value="TESTOSTERONE-REGULATED PROTEIN RP2"/>
    <property type="match status" value="1"/>
</dbReference>
<dbReference type="EMBL" id="LIAE01008849">
    <property type="protein sequence ID" value="PAV72073.1"/>
    <property type="molecule type" value="Genomic_DNA"/>
</dbReference>
<proteinExistence type="inferred from homology"/>
<comment type="cofactor">
    <cofactor evidence="1">
        <name>Mn(2+)</name>
        <dbReference type="ChEBI" id="CHEBI:29035"/>
    </cofactor>
</comment>
<evidence type="ECO:0000256" key="1">
    <source>
        <dbReference type="ARBA" id="ARBA00001936"/>
    </source>
</evidence>
<dbReference type="InterPro" id="IPR015797">
    <property type="entry name" value="NUDIX_hydrolase-like_dom_sf"/>
</dbReference>
<evidence type="ECO:0000256" key="6">
    <source>
        <dbReference type="ARBA" id="ARBA00022842"/>
    </source>
</evidence>
<dbReference type="InterPro" id="IPR000086">
    <property type="entry name" value="NUDIX_hydrolase_dom"/>
</dbReference>
<organism evidence="9 10">
    <name type="scientific">Diploscapter pachys</name>
    <dbReference type="NCBI Taxonomy" id="2018661"/>
    <lineage>
        <taxon>Eukaryota</taxon>
        <taxon>Metazoa</taxon>
        <taxon>Ecdysozoa</taxon>
        <taxon>Nematoda</taxon>
        <taxon>Chromadorea</taxon>
        <taxon>Rhabditida</taxon>
        <taxon>Rhabditina</taxon>
        <taxon>Rhabditomorpha</taxon>
        <taxon>Rhabditoidea</taxon>
        <taxon>Rhabditidae</taxon>
        <taxon>Diploscapter</taxon>
    </lineage>
</organism>
<dbReference type="PANTHER" id="PTHR12318:SF0">
    <property type="entry name" value="ACYL-COENZYME A DIPHOSPHATASE NUDT19"/>
    <property type="match status" value="1"/>
</dbReference>
<dbReference type="Gene3D" id="3.90.79.10">
    <property type="entry name" value="Nucleoside Triphosphate Pyrophosphohydrolase"/>
    <property type="match status" value="1"/>
</dbReference>
<dbReference type="GO" id="GO:0016818">
    <property type="term" value="F:hydrolase activity, acting on acid anhydrides, in phosphorus-containing anhydrides"/>
    <property type="evidence" value="ECO:0007669"/>
    <property type="project" value="InterPro"/>
</dbReference>
<evidence type="ECO:0000313" key="9">
    <source>
        <dbReference type="EMBL" id="PAV72073.1"/>
    </source>
</evidence>
<dbReference type="InterPro" id="IPR039121">
    <property type="entry name" value="NUDT19"/>
</dbReference>
<evidence type="ECO:0000256" key="2">
    <source>
        <dbReference type="ARBA" id="ARBA00001946"/>
    </source>
</evidence>
<evidence type="ECO:0000256" key="5">
    <source>
        <dbReference type="ARBA" id="ARBA00022801"/>
    </source>
</evidence>
<dbReference type="Proteomes" id="UP000218231">
    <property type="component" value="Unassembled WGS sequence"/>
</dbReference>
<accession>A0A2A2KDZ3</accession>
<dbReference type="Pfam" id="PF00293">
    <property type="entry name" value="NUDIX"/>
    <property type="match status" value="1"/>
</dbReference>
<keyword evidence="7" id="KW-0464">Manganese</keyword>
<dbReference type="AlphaFoldDB" id="A0A2A2KDZ3"/>